<sequence length="65" mass="7230">MVQDPNDDLYGAPDLPQEDVEQEMPLTPEQQGQLEALAQVETEVPEEVVPEEFTVTDPIQLIPIA</sequence>
<reference evidence="2" key="1">
    <citation type="journal article" date="2014" name="Front. Microbiol.">
        <title>High frequency of phylogenetically diverse reductive dehalogenase-homologous genes in deep subseafloor sedimentary metagenomes.</title>
        <authorList>
            <person name="Kawai M."/>
            <person name="Futagami T."/>
            <person name="Toyoda A."/>
            <person name="Takaki Y."/>
            <person name="Nishi S."/>
            <person name="Hori S."/>
            <person name="Arai W."/>
            <person name="Tsubouchi T."/>
            <person name="Morono Y."/>
            <person name="Uchiyama I."/>
            <person name="Ito T."/>
            <person name="Fujiyama A."/>
            <person name="Inagaki F."/>
            <person name="Takami H."/>
        </authorList>
    </citation>
    <scope>NUCLEOTIDE SEQUENCE</scope>
    <source>
        <strain evidence="2">Expedition CK06-06</strain>
    </source>
</reference>
<feature type="region of interest" description="Disordered" evidence="1">
    <location>
        <begin position="1"/>
        <end position="21"/>
    </location>
</feature>
<feature type="non-terminal residue" evidence="2">
    <location>
        <position position="65"/>
    </location>
</feature>
<dbReference type="EMBL" id="BARS01043877">
    <property type="protein sequence ID" value="GAG30162.1"/>
    <property type="molecule type" value="Genomic_DNA"/>
</dbReference>
<accession>X0X416</accession>
<comment type="caution">
    <text evidence="2">The sequence shown here is derived from an EMBL/GenBank/DDBJ whole genome shotgun (WGS) entry which is preliminary data.</text>
</comment>
<proteinExistence type="predicted"/>
<dbReference type="AlphaFoldDB" id="X0X416"/>
<organism evidence="2">
    <name type="scientific">marine sediment metagenome</name>
    <dbReference type="NCBI Taxonomy" id="412755"/>
    <lineage>
        <taxon>unclassified sequences</taxon>
        <taxon>metagenomes</taxon>
        <taxon>ecological metagenomes</taxon>
    </lineage>
</organism>
<gene>
    <name evidence="2" type="ORF">S01H1_66366</name>
</gene>
<name>X0X416_9ZZZZ</name>
<evidence type="ECO:0000313" key="2">
    <source>
        <dbReference type="EMBL" id="GAG30162.1"/>
    </source>
</evidence>
<protein>
    <submittedName>
        <fullName evidence="2">Uncharacterized protein</fullName>
    </submittedName>
</protein>
<evidence type="ECO:0000256" key="1">
    <source>
        <dbReference type="SAM" id="MobiDB-lite"/>
    </source>
</evidence>